<dbReference type="EMBL" id="CP041217">
    <property type="protein sequence ID" value="QDH22794.1"/>
    <property type="molecule type" value="Genomic_DNA"/>
</dbReference>
<sequence>MTLQEGKTLPAEIEGLALAVTEEHYRVQPDLMERYGQAGFNKSKRDTAYTLHYLAESVQMDSPSLFVHYIGWLKQLLAGYGLTEADIRLKLELILGRVEAGERDESTDRTIRILEMGIARTAEPAEVPSFLAEDRPLGRESVEYLDALLSGDRAGAYALVDLLFERGESVRDIYAYIFQASQYEVGRLWQTQQISVADEHYCTAVTQSAMSRLYTAWIGSGHKSNSKVLVSACVGGEMHEIGLRMLTDVFEMEGWDTHYLGASVDEDELMNLILRRRADIVALSATMTFHVHLMKKLIVNLRADERSANVLILVGGLPFNVDPSLWTRIGADGYAPDAGGALLEAERMMRGRASRRRRDEGQPAVEGGHELGS</sequence>
<feature type="domain" description="B12-binding" evidence="4">
    <location>
        <begin position="226"/>
        <end position="359"/>
    </location>
</feature>
<dbReference type="GO" id="GO:0005829">
    <property type="term" value="C:cytosol"/>
    <property type="evidence" value="ECO:0007669"/>
    <property type="project" value="TreeGrafter"/>
</dbReference>
<dbReference type="RefSeq" id="WP_141449335.1">
    <property type="nucleotide sequence ID" value="NZ_CP041217.1"/>
</dbReference>
<dbReference type="KEGG" id="saca:FFV09_19250"/>
<dbReference type="InterPro" id="IPR050554">
    <property type="entry name" value="Met_Synthase/Corrinoid"/>
</dbReference>
<dbReference type="Pfam" id="PF02310">
    <property type="entry name" value="B12-binding"/>
    <property type="match status" value="1"/>
</dbReference>
<dbReference type="GO" id="GO:0031419">
    <property type="term" value="F:cobalamin binding"/>
    <property type="evidence" value="ECO:0007669"/>
    <property type="project" value="InterPro"/>
</dbReference>
<evidence type="ECO:0000313" key="5">
    <source>
        <dbReference type="EMBL" id="QDH22794.1"/>
    </source>
</evidence>
<dbReference type="PANTHER" id="PTHR45833">
    <property type="entry name" value="METHIONINE SYNTHASE"/>
    <property type="match status" value="1"/>
</dbReference>
<dbReference type="GO" id="GO:0050667">
    <property type="term" value="P:homocysteine metabolic process"/>
    <property type="evidence" value="ECO:0007669"/>
    <property type="project" value="TreeGrafter"/>
</dbReference>
<proteinExistence type="predicted"/>
<dbReference type="InterPro" id="IPR006158">
    <property type="entry name" value="Cobalamin-bd"/>
</dbReference>
<accession>A0A4Y6V083</accession>
<dbReference type="GO" id="GO:0046653">
    <property type="term" value="P:tetrahydrofolate metabolic process"/>
    <property type="evidence" value="ECO:0007669"/>
    <property type="project" value="TreeGrafter"/>
</dbReference>
<keyword evidence="2" id="KW-0170">Cobalt</keyword>
<dbReference type="Proteomes" id="UP000316968">
    <property type="component" value="Chromosome"/>
</dbReference>
<evidence type="ECO:0000313" key="6">
    <source>
        <dbReference type="Proteomes" id="UP000316968"/>
    </source>
</evidence>
<evidence type="ECO:0000259" key="4">
    <source>
        <dbReference type="PROSITE" id="PS51332"/>
    </source>
</evidence>
<dbReference type="GO" id="GO:0046872">
    <property type="term" value="F:metal ion binding"/>
    <property type="evidence" value="ECO:0007669"/>
    <property type="project" value="UniProtKB-KW"/>
</dbReference>
<dbReference type="Gene3D" id="3.40.50.280">
    <property type="entry name" value="Cobalamin-binding domain"/>
    <property type="match status" value="1"/>
</dbReference>
<dbReference type="Gene3D" id="1.10.1240.10">
    <property type="entry name" value="Methionine synthase domain"/>
    <property type="match status" value="1"/>
</dbReference>
<name>A0A4Y6V083_SACBS</name>
<keyword evidence="1" id="KW-0479">Metal-binding</keyword>
<organism evidence="5 6">
    <name type="scientific">Saccharibacillus brassicae</name>
    <dbReference type="NCBI Taxonomy" id="2583377"/>
    <lineage>
        <taxon>Bacteria</taxon>
        <taxon>Bacillati</taxon>
        <taxon>Bacillota</taxon>
        <taxon>Bacilli</taxon>
        <taxon>Bacillales</taxon>
        <taxon>Paenibacillaceae</taxon>
        <taxon>Saccharibacillus</taxon>
    </lineage>
</organism>
<dbReference type="GO" id="GO:0008705">
    <property type="term" value="F:methionine synthase activity"/>
    <property type="evidence" value="ECO:0007669"/>
    <property type="project" value="TreeGrafter"/>
</dbReference>
<feature type="compositionally biased region" description="Basic and acidic residues" evidence="3">
    <location>
        <begin position="357"/>
        <end position="373"/>
    </location>
</feature>
<protein>
    <submittedName>
        <fullName evidence="5">Cobalamin-binding protein</fullName>
    </submittedName>
</protein>
<dbReference type="Pfam" id="PF02607">
    <property type="entry name" value="B12-binding_2"/>
    <property type="match status" value="1"/>
</dbReference>
<dbReference type="PROSITE" id="PS51332">
    <property type="entry name" value="B12_BINDING"/>
    <property type="match status" value="1"/>
</dbReference>
<dbReference type="OrthoDB" id="5756833at2"/>
<reference evidence="5 6" key="1">
    <citation type="submission" date="2019-06" db="EMBL/GenBank/DDBJ databases">
        <title>Saccharibacillus brassicae sp. nov., an endophytic bacterium isolated from Chinese cabbage seeds (Brassica pekinensis).</title>
        <authorList>
            <person name="Jiang L."/>
            <person name="Lee J."/>
            <person name="Kim S.W."/>
        </authorList>
    </citation>
    <scope>NUCLEOTIDE SEQUENCE [LARGE SCALE GENOMIC DNA]</scope>
    <source>
        <strain evidence="6">KCTC 43072 / ATSA2</strain>
    </source>
</reference>
<evidence type="ECO:0000256" key="3">
    <source>
        <dbReference type="SAM" id="MobiDB-lite"/>
    </source>
</evidence>
<feature type="region of interest" description="Disordered" evidence="3">
    <location>
        <begin position="351"/>
        <end position="373"/>
    </location>
</feature>
<dbReference type="InterPro" id="IPR036724">
    <property type="entry name" value="Cobalamin-bd_sf"/>
</dbReference>
<keyword evidence="6" id="KW-1185">Reference proteome</keyword>
<dbReference type="InterPro" id="IPR036594">
    <property type="entry name" value="Meth_synthase_dom"/>
</dbReference>
<evidence type="ECO:0000256" key="1">
    <source>
        <dbReference type="ARBA" id="ARBA00022723"/>
    </source>
</evidence>
<gene>
    <name evidence="5" type="ORF">FFV09_19250</name>
</gene>
<dbReference type="PANTHER" id="PTHR45833:SF1">
    <property type="entry name" value="METHIONINE SYNTHASE"/>
    <property type="match status" value="1"/>
</dbReference>
<dbReference type="SUPFAM" id="SSF52242">
    <property type="entry name" value="Cobalamin (vitamin B12)-binding domain"/>
    <property type="match status" value="1"/>
</dbReference>
<dbReference type="InterPro" id="IPR003759">
    <property type="entry name" value="Cbl-bd_cap"/>
</dbReference>
<evidence type="ECO:0000256" key="2">
    <source>
        <dbReference type="ARBA" id="ARBA00023285"/>
    </source>
</evidence>
<dbReference type="AlphaFoldDB" id="A0A4Y6V083"/>